<gene>
    <name evidence="5" type="ORF">AB2L27_08780</name>
</gene>
<evidence type="ECO:0000256" key="1">
    <source>
        <dbReference type="ARBA" id="ARBA00022630"/>
    </source>
</evidence>
<name>A0ABV4H0M3_9ACTN</name>
<feature type="domain" description="NADPH-dependent FMN reductase-like" evidence="4">
    <location>
        <begin position="1"/>
        <end position="138"/>
    </location>
</feature>
<dbReference type="GO" id="GO:0016491">
    <property type="term" value="F:oxidoreductase activity"/>
    <property type="evidence" value="ECO:0007669"/>
    <property type="project" value="UniProtKB-KW"/>
</dbReference>
<comment type="caution">
    <text evidence="5">The sequence shown here is derived from an EMBL/GenBank/DDBJ whole genome shotgun (WGS) entry which is preliminary data.</text>
</comment>
<dbReference type="PANTHER" id="PTHR43408">
    <property type="entry name" value="FMN REDUCTASE (NADPH)"/>
    <property type="match status" value="1"/>
</dbReference>
<organism evidence="5 6">
    <name type="scientific">Kineococcus halophytocola</name>
    <dbReference type="NCBI Taxonomy" id="3234027"/>
    <lineage>
        <taxon>Bacteria</taxon>
        <taxon>Bacillati</taxon>
        <taxon>Actinomycetota</taxon>
        <taxon>Actinomycetes</taxon>
        <taxon>Kineosporiales</taxon>
        <taxon>Kineosporiaceae</taxon>
        <taxon>Kineococcus</taxon>
    </lineage>
</organism>
<evidence type="ECO:0000259" key="4">
    <source>
        <dbReference type="Pfam" id="PF03358"/>
    </source>
</evidence>
<dbReference type="Pfam" id="PF03358">
    <property type="entry name" value="FMN_red"/>
    <property type="match status" value="1"/>
</dbReference>
<dbReference type="InterPro" id="IPR005025">
    <property type="entry name" value="FMN_Rdtase-like_dom"/>
</dbReference>
<dbReference type="EMBL" id="JBGFTU010000008">
    <property type="protein sequence ID" value="MEZ0164859.1"/>
    <property type="molecule type" value="Genomic_DNA"/>
</dbReference>
<evidence type="ECO:0000313" key="5">
    <source>
        <dbReference type="EMBL" id="MEZ0164859.1"/>
    </source>
</evidence>
<protein>
    <submittedName>
        <fullName evidence="5">NADPH-dependent FMN reductase</fullName>
        <ecNumber evidence="5">1.-.-.-</ecNumber>
    </submittedName>
</protein>
<evidence type="ECO:0000256" key="2">
    <source>
        <dbReference type="ARBA" id="ARBA00022643"/>
    </source>
</evidence>
<dbReference type="EC" id="1.-.-.-" evidence="5"/>
<dbReference type="SUPFAM" id="SSF52218">
    <property type="entry name" value="Flavoproteins"/>
    <property type="match status" value="1"/>
</dbReference>
<proteinExistence type="predicted"/>
<keyword evidence="6" id="KW-1185">Reference proteome</keyword>
<dbReference type="InterPro" id="IPR051814">
    <property type="entry name" value="NAD(P)H-dep_FMN_reductase"/>
</dbReference>
<dbReference type="RefSeq" id="WP_370441164.1">
    <property type="nucleotide sequence ID" value="NZ_JBGFTU010000008.1"/>
</dbReference>
<dbReference type="Gene3D" id="3.40.50.360">
    <property type="match status" value="1"/>
</dbReference>
<sequence>MRTVVVCGNPKAASRTLAAAVTTAGLLAQGPVDQVVDVTTLGPGLLGWGDPTVQQAVADVASADLLVVASPTFKATYSGLLKLFLDQFAGGGGLRGVTAVPLMLGAGPAHAMAPDLLLKPVLAELGAAVPAPGLYLLDREAEARGADTPALAAYVERWGATVRATASAGPQVRTAAKPSA</sequence>
<accession>A0ABV4H0M3</accession>
<evidence type="ECO:0000313" key="6">
    <source>
        <dbReference type="Proteomes" id="UP001565927"/>
    </source>
</evidence>
<dbReference type="PANTHER" id="PTHR43408:SF1">
    <property type="entry name" value="FMN REDUCTASE (NADPH)"/>
    <property type="match status" value="1"/>
</dbReference>
<dbReference type="Proteomes" id="UP001565927">
    <property type="component" value="Unassembled WGS sequence"/>
</dbReference>
<reference evidence="5 6" key="1">
    <citation type="submission" date="2024-07" db="EMBL/GenBank/DDBJ databases">
        <authorList>
            <person name="Thanompreechachai J."/>
            <person name="Duangmal K."/>
        </authorList>
    </citation>
    <scope>NUCLEOTIDE SEQUENCE [LARGE SCALE GENOMIC DNA]</scope>
    <source>
        <strain evidence="5 6">LSe6-4</strain>
    </source>
</reference>
<keyword evidence="2" id="KW-0288">FMN</keyword>
<keyword evidence="1" id="KW-0285">Flavoprotein</keyword>
<evidence type="ECO:0000256" key="3">
    <source>
        <dbReference type="ARBA" id="ARBA00023002"/>
    </source>
</evidence>
<dbReference type="InterPro" id="IPR029039">
    <property type="entry name" value="Flavoprotein-like_sf"/>
</dbReference>
<keyword evidence="3 5" id="KW-0560">Oxidoreductase</keyword>